<dbReference type="GO" id="GO:0008654">
    <property type="term" value="P:phospholipid biosynthetic process"/>
    <property type="evidence" value="ECO:0007669"/>
    <property type="project" value="TreeGrafter"/>
</dbReference>
<dbReference type="GO" id="GO:0005783">
    <property type="term" value="C:endoplasmic reticulum"/>
    <property type="evidence" value="ECO:0007669"/>
    <property type="project" value="TreeGrafter"/>
</dbReference>
<dbReference type="GO" id="GO:0005634">
    <property type="term" value="C:nucleus"/>
    <property type="evidence" value="ECO:0007669"/>
    <property type="project" value="TreeGrafter"/>
</dbReference>
<dbReference type="EMBL" id="SWFS01000356">
    <property type="protein sequence ID" value="KAA8908874.1"/>
    <property type="molecule type" value="Genomic_DNA"/>
</dbReference>
<feature type="region of interest" description="Disordered" evidence="1">
    <location>
        <begin position="262"/>
        <end position="299"/>
    </location>
</feature>
<feature type="compositionally biased region" description="Basic and acidic residues" evidence="1">
    <location>
        <begin position="343"/>
        <end position="372"/>
    </location>
</feature>
<dbReference type="AlphaFoldDB" id="A0A642V6F9"/>
<dbReference type="PANTHER" id="PTHR38406">
    <property type="entry name" value="TRANSCRIPTIONAL REPRESSOR OPI1"/>
    <property type="match status" value="1"/>
</dbReference>
<name>A0A642V6F9_9ASCO</name>
<comment type="caution">
    <text evidence="2">The sequence shown here is derived from an EMBL/GenBank/DDBJ whole genome shotgun (WGS) entry which is preliminary data.</text>
</comment>
<proteinExistence type="predicted"/>
<accession>A0A642V6F9</accession>
<feature type="compositionally biased region" description="Polar residues" evidence="1">
    <location>
        <begin position="276"/>
        <end position="285"/>
    </location>
</feature>
<organism evidence="2 3">
    <name type="scientific">Trichomonascus ciferrii</name>
    <dbReference type="NCBI Taxonomy" id="44093"/>
    <lineage>
        <taxon>Eukaryota</taxon>
        <taxon>Fungi</taxon>
        <taxon>Dikarya</taxon>
        <taxon>Ascomycota</taxon>
        <taxon>Saccharomycotina</taxon>
        <taxon>Dipodascomycetes</taxon>
        <taxon>Dipodascales</taxon>
        <taxon>Trichomonascaceae</taxon>
        <taxon>Trichomonascus</taxon>
        <taxon>Trichomonascus ciferrii complex</taxon>
    </lineage>
</organism>
<evidence type="ECO:0008006" key="4">
    <source>
        <dbReference type="Google" id="ProtNLM"/>
    </source>
</evidence>
<dbReference type="OrthoDB" id="2441642at2759"/>
<sequence length="372" mass="41000">MMADDHAPPSYEAATAVNIRHTHTQTHLRRQSDNDVRVAAEALDALRTTSPSSSPEKGDTTGSFLARVGTTAMSGAYKVYTSGKTYSPRFRYSAEKLEAVLPDFSERSSYNVHKTGHNNRHRKTNSASSSRKRPMWQDVLVSATSLTQLSAESRQRLRYCLNLLKLANTRLAVTVNKLQELINREQASQMAQSIAANHVPQPPHAQNEKDITCLKQDLIDTIKKILTVVTTFAGNSLPEPARSHVKSYILRLPSNWVLSVNSTPVSTSPPPEPQQHDSPLSSEGSADSAPKTATTHDEIEAGGRVLNLANETLDMLGNIISIVDDTLERAESWCQKSTNNDSDNSHNEKDASPPRDPSSPHDLYDNKIQLDE</sequence>
<protein>
    <recommendedName>
        <fullName evidence="4">Transcription factor Opi1</fullName>
    </recommendedName>
</protein>
<gene>
    <name evidence="2" type="ORF">TRICI_004687</name>
</gene>
<feature type="region of interest" description="Disordered" evidence="1">
    <location>
        <begin position="110"/>
        <end position="133"/>
    </location>
</feature>
<dbReference type="Pfam" id="PF08618">
    <property type="entry name" value="Opi1"/>
    <property type="match status" value="1"/>
</dbReference>
<evidence type="ECO:0000256" key="1">
    <source>
        <dbReference type="SAM" id="MobiDB-lite"/>
    </source>
</evidence>
<dbReference type="GO" id="GO:0003714">
    <property type="term" value="F:transcription corepressor activity"/>
    <property type="evidence" value="ECO:0007669"/>
    <property type="project" value="InterPro"/>
</dbReference>
<evidence type="ECO:0000313" key="2">
    <source>
        <dbReference type="EMBL" id="KAA8908874.1"/>
    </source>
</evidence>
<reference evidence="2" key="1">
    <citation type="journal article" date="2019" name="G3 (Bethesda)">
        <title>Genome Assemblies of Two Rare Opportunistic Yeast Pathogens: Diutina rugosa (syn. Candida rugosa) and Trichomonascus ciferrii (syn. Candida ciferrii).</title>
        <authorList>
            <person name="Mixao V."/>
            <person name="Saus E."/>
            <person name="Hansen A.P."/>
            <person name="Lass-Florl C."/>
            <person name="Gabaldon T."/>
        </authorList>
    </citation>
    <scope>NUCLEOTIDE SEQUENCE</scope>
    <source>
        <strain evidence="2">CBS 4856</strain>
    </source>
</reference>
<feature type="region of interest" description="Disordered" evidence="1">
    <location>
        <begin position="333"/>
        <end position="372"/>
    </location>
</feature>
<feature type="compositionally biased region" description="Basic residues" evidence="1">
    <location>
        <begin position="114"/>
        <end position="133"/>
    </location>
</feature>
<dbReference type="Proteomes" id="UP000761534">
    <property type="component" value="Unassembled WGS sequence"/>
</dbReference>
<evidence type="ECO:0000313" key="3">
    <source>
        <dbReference type="Proteomes" id="UP000761534"/>
    </source>
</evidence>
<keyword evidence="3" id="KW-1185">Reference proteome</keyword>
<dbReference type="GO" id="GO:0030968">
    <property type="term" value="P:endoplasmic reticulum unfolded protein response"/>
    <property type="evidence" value="ECO:0007669"/>
    <property type="project" value="TreeGrafter"/>
</dbReference>
<dbReference type="InterPro" id="IPR013927">
    <property type="entry name" value="TF_Opi1_Ccg-8"/>
</dbReference>
<dbReference type="GO" id="GO:0006357">
    <property type="term" value="P:regulation of transcription by RNA polymerase II"/>
    <property type="evidence" value="ECO:0007669"/>
    <property type="project" value="TreeGrafter"/>
</dbReference>
<dbReference type="VEuPathDB" id="FungiDB:TRICI_004687"/>
<dbReference type="PANTHER" id="PTHR38406:SF1">
    <property type="entry name" value="TRANSCRIPTIONAL REPRESSOR OPI1"/>
    <property type="match status" value="1"/>
</dbReference>